<reference evidence="5 6" key="1">
    <citation type="journal article" date="2016" name="Nat. Commun.">
        <title>Thousands of microbial genomes shed light on interconnected biogeochemical processes in an aquifer system.</title>
        <authorList>
            <person name="Anantharaman K."/>
            <person name="Brown C.T."/>
            <person name="Hug L.A."/>
            <person name="Sharon I."/>
            <person name="Castelle C.J."/>
            <person name="Probst A.J."/>
            <person name="Thomas B.C."/>
            <person name="Singh A."/>
            <person name="Wilkins M.J."/>
            <person name="Karaoz U."/>
            <person name="Brodie E.L."/>
            <person name="Williams K.H."/>
            <person name="Hubbard S.S."/>
            <person name="Banfield J.F."/>
        </authorList>
    </citation>
    <scope>NUCLEOTIDE SEQUENCE [LARGE SCALE GENOMIC DNA]</scope>
</reference>
<protein>
    <recommendedName>
        <fullName evidence="4">Glycosyltransferase 2-like domain-containing protein</fullName>
    </recommendedName>
</protein>
<dbReference type="GO" id="GO:0016757">
    <property type="term" value="F:glycosyltransferase activity"/>
    <property type="evidence" value="ECO:0007669"/>
    <property type="project" value="UniProtKB-KW"/>
</dbReference>
<dbReference type="Proteomes" id="UP000177230">
    <property type="component" value="Unassembled WGS sequence"/>
</dbReference>
<sequence length="326" mass="37307">MLADCLCSLAKTEYDNYRIYLVDNASRDGSPQWAKQNYPQIELISSQQNLGYAGGCNLGIRSTTERYIVLLNNDTEVKPDWLSKLSSELDQDDTIAAAQPKILWLKDRTRFDYSGGAGGMMDIYGFPYCLGRLFDCKEKDLGQYDHNQKDIFWASGSASIYRRSVLDKVGLLDQDFFMHMEEIDLAWRMHLAGHRVIAVPGSVIYHLSGGSLPAGNFRKMYLNHRNSLLMLWKNYSLTSLLWVWPLRLALEVMAFLKALTSGNLEWARAIVQAGLWMAENPRLVWKKHREVQRLRAASDSRIRAKMYQGSIAVKYFLQGKRTANDL</sequence>
<dbReference type="SUPFAM" id="SSF53448">
    <property type="entry name" value="Nucleotide-diphospho-sugar transferases"/>
    <property type="match status" value="1"/>
</dbReference>
<dbReference type="EMBL" id="MFFM01000027">
    <property type="protein sequence ID" value="OGF13011.1"/>
    <property type="molecule type" value="Genomic_DNA"/>
</dbReference>
<dbReference type="InterPro" id="IPR001173">
    <property type="entry name" value="Glyco_trans_2-like"/>
</dbReference>
<evidence type="ECO:0000313" key="6">
    <source>
        <dbReference type="Proteomes" id="UP000177230"/>
    </source>
</evidence>
<dbReference type="PANTHER" id="PTHR43179:SF12">
    <property type="entry name" value="GALACTOFURANOSYLTRANSFERASE GLFT2"/>
    <property type="match status" value="1"/>
</dbReference>
<dbReference type="PANTHER" id="PTHR43179">
    <property type="entry name" value="RHAMNOSYLTRANSFERASE WBBL"/>
    <property type="match status" value="1"/>
</dbReference>
<evidence type="ECO:0000256" key="1">
    <source>
        <dbReference type="ARBA" id="ARBA00006739"/>
    </source>
</evidence>
<dbReference type="InterPro" id="IPR029044">
    <property type="entry name" value="Nucleotide-diphossugar_trans"/>
</dbReference>
<accession>A0A1F5RG23</accession>
<dbReference type="CDD" id="cd04186">
    <property type="entry name" value="GT_2_like_c"/>
    <property type="match status" value="1"/>
</dbReference>
<gene>
    <name evidence="5" type="ORF">A2024_01815</name>
</gene>
<organism evidence="5 6">
    <name type="scientific">Candidatus Edwardsbacteria bacterium GWF2_54_11</name>
    <dbReference type="NCBI Taxonomy" id="1817851"/>
    <lineage>
        <taxon>Bacteria</taxon>
        <taxon>Candidatus Edwardsiibacteriota</taxon>
    </lineage>
</organism>
<evidence type="ECO:0000259" key="4">
    <source>
        <dbReference type="Pfam" id="PF00535"/>
    </source>
</evidence>
<keyword evidence="2" id="KW-0328">Glycosyltransferase</keyword>
<dbReference type="Gene3D" id="3.90.550.10">
    <property type="entry name" value="Spore Coat Polysaccharide Biosynthesis Protein SpsA, Chain A"/>
    <property type="match status" value="1"/>
</dbReference>
<keyword evidence="3" id="KW-0808">Transferase</keyword>
<evidence type="ECO:0000256" key="2">
    <source>
        <dbReference type="ARBA" id="ARBA00022676"/>
    </source>
</evidence>
<comment type="similarity">
    <text evidence="1">Belongs to the glycosyltransferase 2 family.</text>
</comment>
<name>A0A1F5RG23_9BACT</name>
<comment type="caution">
    <text evidence="5">The sequence shown here is derived from an EMBL/GenBank/DDBJ whole genome shotgun (WGS) entry which is preliminary data.</text>
</comment>
<dbReference type="Pfam" id="PF00535">
    <property type="entry name" value="Glycos_transf_2"/>
    <property type="match status" value="1"/>
</dbReference>
<dbReference type="AlphaFoldDB" id="A0A1F5RG23"/>
<evidence type="ECO:0000256" key="3">
    <source>
        <dbReference type="ARBA" id="ARBA00022679"/>
    </source>
</evidence>
<evidence type="ECO:0000313" key="5">
    <source>
        <dbReference type="EMBL" id="OGF13011.1"/>
    </source>
</evidence>
<proteinExistence type="inferred from homology"/>
<feature type="domain" description="Glycosyltransferase 2-like" evidence="4">
    <location>
        <begin position="2"/>
        <end position="169"/>
    </location>
</feature>